<protein>
    <submittedName>
        <fullName evidence="2">Energy-coupling factor transport system substrate-specific component</fullName>
    </submittedName>
</protein>
<feature type="transmembrane region" description="Helical" evidence="1">
    <location>
        <begin position="78"/>
        <end position="100"/>
    </location>
</feature>
<feature type="transmembrane region" description="Helical" evidence="1">
    <location>
        <begin position="152"/>
        <end position="177"/>
    </location>
</feature>
<evidence type="ECO:0000313" key="2">
    <source>
        <dbReference type="EMBL" id="MDQ0275129.1"/>
    </source>
</evidence>
<feature type="transmembrane region" description="Helical" evidence="1">
    <location>
        <begin position="201"/>
        <end position="223"/>
    </location>
</feature>
<keyword evidence="3" id="KW-1185">Reference proteome</keyword>
<reference evidence="2 3" key="1">
    <citation type="submission" date="2023-07" db="EMBL/GenBank/DDBJ databases">
        <title>Genomic Encyclopedia of Type Strains, Phase IV (KMG-IV): sequencing the most valuable type-strain genomes for metagenomic binning, comparative biology and taxonomic classification.</title>
        <authorList>
            <person name="Goeker M."/>
        </authorList>
    </citation>
    <scope>NUCLEOTIDE SEQUENCE [LARGE SCALE GENOMIC DNA]</scope>
    <source>
        <strain evidence="2 3">DSM 22616</strain>
    </source>
</reference>
<organism evidence="2 3">
    <name type="scientific">Peptoniphilus koenoeneniae</name>
    <dbReference type="NCBI Taxonomy" id="507751"/>
    <lineage>
        <taxon>Bacteria</taxon>
        <taxon>Bacillati</taxon>
        <taxon>Bacillota</taxon>
        <taxon>Tissierellia</taxon>
        <taxon>Tissierellales</taxon>
        <taxon>Peptoniphilaceae</taxon>
        <taxon>Peptoniphilus</taxon>
    </lineage>
</organism>
<keyword evidence="1" id="KW-1133">Transmembrane helix</keyword>
<comment type="caution">
    <text evidence="2">The sequence shown here is derived from an EMBL/GenBank/DDBJ whole genome shotgun (WGS) entry which is preliminary data.</text>
</comment>
<feature type="transmembrane region" description="Helical" evidence="1">
    <location>
        <begin position="244"/>
        <end position="261"/>
    </location>
</feature>
<accession>A0ABU0AV87</accession>
<sequence>MKEVFTMWKHTKMVVLVALSAALYAALLIPFKAIPLIPGITEVRPASALPVVFGILFGPAGAWGSAIGNLIGDLGGTLGLGSLFGFVGNFMFAYVPYKVWQNIGLIKKDDEPKLNSGKKIGTFALAGFLGSAACALIIGFGLEFLKMVPFAALGAIITANNTIPAIVLGIPIMMALYPRVKKWDLLWTDIMPEEELPKGGALARTGAIIMCLAIVIGLFGGFISAMSLGQKLFNFEGSAGSTPVIIIAGLGALFTFIGSFMQN</sequence>
<dbReference type="Pfam" id="PF06177">
    <property type="entry name" value="QueT"/>
    <property type="match status" value="1"/>
</dbReference>
<keyword evidence="1" id="KW-0472">Membrane</keyword>
<evidence type="ECO:0000313" key="3">
    <source>
        <dbReference type="Proteomes" id="UP001236559"/>
    </source>
</evidence>
<dbReference type="RefSeq" id="WP_023055060.1">
    <property type="nucleotide sequence ID" value="NZ_JAUSTN010000005.1"/>
</dbReference>
<dbReference type="InterPro" id="IPR010387">
    <property type="entry name" value="QueT"/>
</dbReference>
<proteinExistence type="predicted"/>
<gene>
    <name evidence="2" type="ORF">J2S72_001153</name>
</gene>
<dbReference type="Proteomes" id="UP001236559">
    <property type="component" value="Unassembled WGS sequence"/>
</dbReference>
<keyword evidence="1" id="KW-0812">Transmembrane</keyword>
<name>A0ABU0AV87_9FIRM</name>
<feature type="transmembrane region" description="Helical" evidence="1">
    <location>
        <begin position="49"/>
        <end position="71"/>
    </location>
</feature>
<evidence type="ECO:0000256" key="1">
    <source>
        <dbReference type="SAM" id="Phobius"/>
    </source>
</evidence>
<dbReference type="EMBL" id="JAUSTN010000005">
    <property type="protein sequence ID" value="MDQ0275129.1"/>
    <property type="molecule type" value="Genomic_DNA"/>
</dbReference>
<feature type="transmembrane region" description="Helical" evidence="1">
    <location>
        <begin position="120"/>
        <end position="145"/>
    </location>
</feature>